<name>A0A383A169_9ZZZZ</name>
<dbReference type="EMBL" id="UINC01188297">
    <property type="protein sequence ID" value="SVE01444.1"/>
    <property type="molecule type" value="Genomic_DNA"/>
</dbReference>
<dbReference type="AlphaFoldDB" id="A0A383A169"/>
<accession>A0A383A169</accession>
<reference evidence="1" key="1">
    <citation type="submission" date="2018-05" db="EMBL/GenBank/DDBJ databases">
        <authorList>
            <person name="Lanie J.A."/>
            <person name="Ng W.-L."/>
            <person name="Kazmierczak K.M."/>
            <person name="Andrzejewski T.M."/>
            <person name="Davidsen T.M."/>
            <person name="Wayne K.J."/>
            <person name="Tettelin H."/>
            <person name="Glass J.I."/>
            <person name="Rusch D."/>
            <person name="Podicherti R."/>
            <person name="Tsui H.-C.T."/>
            <person name="Winkler M.E."/>
        </authorList>
    </citation>
    <scope>NUCLEOTIDE SEQUENCE</scope>
</reference>
<organism evidence="1">
    <name type="scientific">marine metagenome</name>
    <dbReference type="NCBI Taxonomy" id="408172"/>
    <lineage>
        <taxon>unclassified sequences</taxon>
        <taxon>metagenomes</taxon>
        <taxon>ecological metagenomes</taxon>
    </lineage>
</organism>
<evidence type="ECO:0000313" key="1">
    <source>
        <dbReference type="EMBL" id="SVE01444.1"/>
    </source>
</evidence>
<protein>
    <submittedName>
        <fullName evidence="1">Uncharacterized protein</fullName>
    </submittedName>
</protein>
<proteinExistence type="predicted"/>
<feature type="non-terminal residue" evidence="1">
    <location>
        <position position="223"/>
    </location>
</feature>
<gene>
    <name evidence="1" type="ORF">METZ01_LOCUS454298</name>
</gene>
<sequence>MITPADSRPHFGRSQLYWRCLPALALGSWILVLFAAGTTSPAAAALYCAQKTLAVARPAQGGLRPEGVERALAVFARFRDESDASEAAPDFASRLFDADVPGSLTHFYNEMSRGQFLLTGTALPRVYTSRDVSTSYRGGQFERFVREILDAVDADTDLSLYDNDGADGRPNSGDDDGYVDFVFVVARSTPAGFIRGQATGIAGLGLAGDFVSSDRGMSGDFIR</sequence>